<protein>
    <submittedName>
        <fullName evidence="2">Uncharacterized protein LOC105425803</fullName>
    </submittedName>
</protein>
<dbReference type="GeneID" id="105425803"/>
<name>A0A6I9WSX8_9HYME</name>
<accession>A0A6I9WSX8</accession>
<evidence type="ECO:0000313" key="2">
    <source>
        <dbReference type="RefSeq" id="XP_011635032.1"/>
    </source>
</evidence>
<proteinExistence type="predicted"/>
<sequence length="102" mass="11823">MQIENETIISSQCYWKNTKRNLRPHFRTSTSVTYQRKLLGYKQNFVEYPTIYPKSNIHSDIIMVKISNLMKRKRNIAAKDGESIDDDIRRHGTLGVIGAHAA</sequence>
<dbReference type="RefSeq" id="XP_011635032.1">
    <property type="nucleotide sequence ID" value="XM_011636730.1"/>
</dbReference>
<reference evidence="2" key="1">
    <citation type="submission" date="2025-08" db="UniProtKB">
        <authorList>
            <consortium name="RefSeq"/>
        </authorList>
    </citation>
    <scope>IDENTIFICATION</scope>
</reference>
<dbReference type="Proteomes" id="UP000504615">
    <property type="component" value="Unplaced"/>
</dbReference>
<organism evidence="1 2">
    <name type="scientific">Pogonomyrmex barbatus</name>
    <name type="common">red harvester ant</name>
    <dbReference type="NCBI Taxonomy" id="144034"/>
    <lineage>
        <taxon>Eukaryota</taxon>
        <taxon>Metazoa</taxon>
        <taxon>Ecdysozoa</taxon>
        <taxon>Arthropoda</taxon>
        <taxon>Hexapoda</taxon>
        <taxon>Insecta</taxon>
        <taxon>Pterygota</taxon>
        <taxon>Neoptera</taxon>
        <taxon>Endopterygota</taxon>
        <taxon>Hymenoptera</taxon>
        <taxon>Apocrita</taxon>
        <taxon>Aculeata</taxon>
        <taxon>Formicoidea</taxon>
        <taxon>Formicidae</taxon>
        <taxon>Myrmicinae</taxon>
        <taxon>Pogonomyrmex</taxon>
    </lineage>
</organism>
<keyword evidence="1" id="KW-1185">Reference proteome</keyword>
<dbReference type="KEGG" id="pbar:105425803"/>
<gene>
    <name evidence="2" type="primary">LOC105425803</name>
</gene>
<dbReference type="AlphaFoldDB" id="A0A6I9WSX8"/>
<evidence type="ECO:0000313" key="1">
    <source>
        <dbReference type="Proteomes" id="UP000504615"/>
    </source>
</evidence>